<protein>
    <submittedName>
        <fullName evidence="6">CSMD1 protein</fullName>
    </submittedName>
</protein>
<dbReference type="Proteomes" id="UP000838412">
    <property type="component" value="Chromosome 5"/>
</dbReference>
<evidence type="ECO:0000256" key="4">
    <source>
        <dbReference type="SAM" id="SignalP"/>
    </source>
</evidence>
<feature type="domain" description="CUB" evidence="5">
    <location>
        <begin position="28"/>
        <end position="117"/>
    </location>
</feature>
<accession>A0A8K0EUH1</accession>
<evidence type="ECO:0000256" key="2">
    <source>
        <dbReference type="ARBA" id="ARBA00023157"/>
    </source>
</evidence>
<comment type="caution">
    <text evidence="3">Lacks conserved residue(s) required for the propagation of feature annotation.</text>
</comment>
<evidence type="ECO:0000313" key="7">
    <source>
        <dbReference type="Proteomes" id="UP000838412"/>
    </source>
</evidence>
<keyword evidence="7" id="KW-1185">Reference proteome</keyword>
<keyword evidence="1" id="KW-0677">Repeat</keyword>
<keyword evidence="4" id="KW-0732">Signal</keyword>
<feature type="signal peptide" evidence="4">
    <location>
        <begin position="1"/>
        <end position="22"/>
    </location>
</feature>
<evidence type="ECO:0000256" key="3">
    <source>
        <dbReference type="PROSITE-ProRule" id="PRU00059"/>
    </source>
</evidence>
<proteinExistence type="predicted"/>
<feature type="disulfide bond" evidence="3">
    <location>
        <begin position="28"/>
        <end position="55"/>
    </location>
</feature>
<sequence>MNWCLGRLLVTTWILQHLTIHAQEHGNCGAYITGQWSGFVYSPNYPGQYGNNLYCTWTIEVNTGEGVIMTPVLFALEENYDWLDVYEGEVDDPILLGSYTGHFKDVDLANLPQMGPM</sequence>
<dbReference type="InterPro" id="IPR000859">
    <property type="entry name" value="CUB_dom"/>
</dbReference>
<dbReference type="Pfam" id="PF00431">
    <property type="entry name" value="CUB"/>
    <property type="match status" value="1"/>
</dbReference>
<dbReference type="PANTHER" id="PTHR24251">
    <property type="entry name" value="OVOCHYMASE-RELATED"/>
    <property type="match status" value="1"/>
</dbReference>
<reference evidence="6" key="1">
    <citation type="submission" date="2022-01" db="EMBL/GenBank/DDBJ databases">
        <authorList>
            <person name="Braso-Vives M."/>
        </authorList>
    </citation>
    <scope>NUCLEOTIDE SEQUENCE</scope>
</reference>
<dbReference type="PANTHER" id="PTHR24251:SF52">
    <property type="entry name" value="CUB DOMAIN-CONTAINING PROTEIN"/>
    <property type="match status" value="1"/>
</dbReference>
<evidence type="ECO:0000256" key="1">
    <source>
        <dbReference type="ARBA" id="ARBA00022737"/>
    </source>
</evidence>
<dbReference type="InterPro" id="IPR035914">
    <property type="entry name" value="Sperma_CUB_dom_sf"/>
</dbReference>
<keyword evidence="2 3" id="KW-1015">Disulfide bond</keyword>
<dbReference type="OrthoDB" id="431034at2759"/>
<dbReference type="Gene3D" id="2.60.120.290">
    <property type="entry name" value="Spermadhesin, CUB domain"/>
    <property type="match status" value="1"/>
</dbReference>
<gene>
    <name evidence="6" type="primary">CSMD1</name>
    <name evidence="6" type="ORF">BLAG_LOCUS20087</name>
</gene>
<name>A0A8K0EUH1_BRALA</name>
<dbReference type="SUPFAM" id="SSF49854">
    <property type="entry name" value="Spermadhesin, CUB domain"/>
    <property type="match status" value="1"/>
</dbReference>
<dbReference type="CDD" id="cd00041">
    <property type="entry name" value="CUB"/>
    <property type="match status" value="1"/>
</dbReference>
<evidence type="ECO:0000259" key="5">
    <source>
        <dbReference type="PROSITE" id="PS01180"/>
    </source>
</evidence>
<organism evidence="6 7">
    <name type="scientific">Branchiostoma lanceolatum</name>
    <name type="common">Common lancelet</name>
    <name type="synonym">Amphioxus lanceolatum</name>
    <dbReference type="NCBI Taxonomy" id="7740"/>
    <lineage>
        <taxon>Eukaryota</taxon>
        <taxon>Metazoa</taxon>
        <taxon>Chordata</taxon>
        <taxon>Cephalochordata</taxon>
        <taxon>Leptocardii</taxon>
        <taxon>Amphioxiformes</taxon>
        <taxon>Branchiostomatidae</taxon>
        <taxon>Branchiostoma</taxon>
    </lineage>
</organism>
<evidence type="ECO:0000313" key="6">
    <source>
        <dbReference type="EMBL" id="CAH1266506.1"/>
    </source>
</evidence>
<dbReference type="EMBL" id="OV696690">
    <property type="protein sequence ID" value="CAH1266506.1"/>
    <property type="molecule type" value="Genomic_DNA"/>
</dbReference>
<feature type="chain" id="PRO_5035420932" evidence="4">
    <location>
        <begin position="23"/>
        <end position="117"/>
    </location>
</feature>
<dbReference type="AlphaFoldDB" id="A0A8K0EUH1"/>
<dbReference type="PROSITE" id="PS01180">
    <property type="entry name" value="CUB"/>
    <property type="match status" value="1"/>
</dbReference>